<evidence type="ECO:0000256" key="2">
    <source>
        <dbReference type="ARBA" id="ARBA00022475"/>
    </source>
</evidence>
<dbReference type="NCBIfam" id="NF009295">
    <property type="entry name" value="PRK12652.1"/>
    <property type="match status" value="1"/>
</dbReference>
<dbReference type="CDD" id="cd00293">
    <property type="entry name" value="USP-like"/>
    <property type="match status" value="1"/>
</dbReference>
<dbReference type="Pfam" id="PF01899">
    <property type="entry name" value="MNHE"/>
    <property type="match status" value="1"/>
</dbReference>
<evidence type="ECO:0000256" key="6">
    <source>
        <dbReference type="SAM" id="Phobius"/>
    </source>
</evidence>
<evidence type="ECO:0000313" key="8">
    <source>
        <dbReference type="Proteomes" id="UP000297053"/>
    </source>
</evidence>
<dbReference type="AlphaFoldDB" id="A0A4D6KFZ4"/>
<keyword evidence="5 6" id="KW-0472">Membrane</keyword>
<dbReference type="EMBL" id="CP039375">
    <property type="protein sequence ID" value="QCD64386.1"/>
    <property type="molecule type" value="Genomic_DNA"/>
</dbReference>
<dbReference type="GeneID" id="42177583"/>
<dbReference type="InterPro" id="IPR002758">
    <property type="entry name" value="Cation_antiport_E"/>
</dbReference>
<sequence>MTSNTRTFLVPVAKSVTLRDTVSYAIETAGDAAETGEATVHFVVVASGRAIDPDGPDELAADRELLERVEAWAQEDRSEADGIAVETDIVGLDRYLFSPGEYAETLIEYATAHGVDRIVLDPEYDPGGSAPMLRPLQVDLARSEIEIEEAPVERQTRRTVLARAETLRKAAVVFGASLLFYLVLGSLSLFDVLTGAVTAGIVAVLLAPVAFSEQPSFGRLARQLVRMALYAPFLLWEITKANVEVAYVVLHPSLPIDPKMVRLRAAVWGDTPVTTLANSITLTPGTLTVDVARRSFTIHSLTQSARDDLFDGVLERAVRFVFYGRAAARIASPAERDDGEVVDD</sequence>
<dbReference type="SUPFAM" id="SSF52402">
    <property type="entry name" value="Adenine nucleotide alpha hydrolases-like"/>
    <property type="match status" value="1"/>
</dbReference>
<dbReference type="PANTHER" id="PTHR34584">
    <property type="entry name" value="NA(+)/H(+) ANTIPORTER SUBUNIT E1"/>
    <property type="match status" value="1"/>
</dbReference>
<comment type="subcellular location">
    <subcellularLocation>
        <location evidence="1">Cell membrane</location>
        <topology evidence="1">Multi-pass membrane protein</topology>
    </subcellularLocation>
</comment>
<evidence type="ECO:0000256" key="1">
    <source>
        <dbReference type="ARBA" id="ARBA00004651"/>
    </source>
</evidence>
<reference evidence="7 8" key="1">
    <citation type="submission" date="2019-04" db="EMBL/GenBank/DDBJ databases">
        <title>Complete genome sequence of Arthrobacter sp. ZXY-2 associated with effective atrazine degradation and salt adaptation.</title>
        <authorList>
            <person name="Zhao X."/>
        </authorList>
    </citation>
    <scope>NUCLEOTIDE SEQUENCE [LARGE SCALE GENOMIC DNA]</scope>
    <source>
        <strain evidence="8">ZP60</strain>
    </source>
</reference>
<gene>
    <name evidence="7" type="ORF">E5139_01560</name>
</gene>
<keyword evidence="3 6" id="KW-0812">Transmembrane</keyword>
<evidence type="ECO:0000313" key="7">
    <source>
        <dbReference type="EMBL" id="QCD64386.1"/>
    </source>
</evidence>
<feature type="transmembrane region" description="Helical" evidence="6">
    <location>
        <begin position="193"/>
        <end position="212"/>
    </location>
</feature>
<organism evidence="7 8">
    <name type="scientific">Halomicrobium mukohataei</name>
    <dbReference type="NCBI Taxonomy" id="57705"/>
    <lineage>
        <taxon>Archaea</taxon>
        <taxon>Methanobacteriati</taxon>
        <taxon>Methanobacteriota</taxon>
        <taxon>Stenosarchaea group</taxon>
        <taxon>Halobacteria</taxon>
        <taxon>Halobacteriales</taxon>
        <taxon>Haloarculaceae</taxon>
        <taxon>Halomicrobium</taxon>
    </lineage>
</organism>
<evidence type="ECO:0000256" key="4">
    <source>
        <dbReference type="ARBA" id="ARBA00022989"/>
    </source>
</evidence>
<keyword evidence="2" id="KW-1003">Cell membrane</keyword>
<name>A0A4D6KFZ4_9EURY</name>
<dbReference type="PANTHER" id="PTHR34584:SF1">
    <property type="entry name" value="NA(+)_H(+) ANTIPORTER SUBUNIT E1"/>
    <property type="match status" value="1"/>
</dbReference>
<dbReference type="OMA" id="TYWFDLV"/>
<dbReference type="InterPro" id="IPR014729">
    <property type="entry name" value="Rossmann-like_a/b/a_fold"/>
</dbReference>
<proteinExistence type="predicted"/>
<dbReference type="KEGG" id="halz:E5139_01560"/>
<feature type="transmembrane region" description="Helical" evidence="6">
    <location>
        <begin position="167"/>
        <end position="187"/>
    </location>
</feature>
<dbReference type="GO" id="GO:0008324">
    <property type="term" value="F:monoatomic cation transmembrane transporter activity"/>
    <property type="evidence" value="ECO:0007669"/>
    <property type="project" value="InterPro"/>
</dbReference>
<keyword evidence="4 6" id="KW-1133">Transmembrane helix</keyword>
<evidence type="ECO:0000256" key="3">
    <source>
        <dbReference type="ARBA" id="ARBA00022692"/>
    </source>
</evidence>
<evidence type="ECO:0000256" key="5">
    <source>
        <dbReference type="ARBA" id="ARBA00023136"/>
    </source>
</evidence>
<accession>A0A4D6KFZ4</accession>
<dbReference type="Proteomes" id="UP000297053">
    <property type="component" value="Chromosome"/>
</dbReference>
<dbReference type="Gene3D" id="3.40.50.620">
    <property type="entry name" value="HUPs"/>
    <property type="match status" value="1"/>
</dbReference>
<dbReference type="GO" id="GO:0005886">
    <property type="term" value="C:plasma membrane"/>
    <property type="evidence" value="ECO:0007669"/>
    <property type="project" value="UniProtKB-SubCell"/>
</dbReference>
<dbReference type="RefSeq" id="WP_015763804.1">
    <property type="nucleotide sequence ID" value="NZ_CP039375.1"/>
</dbReference>
<protein>
    <submittedName>
        <fullName evidence="7">Monovalent cation/H+ antiporter subunit E</fullName>
    </submittedName>
</protein>
<reference evidence="7 8" key="2">
    <citation type="submission" date="2019-04" db="EMBL/GenBank/DDBJ databases">
        <authorList>
            <person name="Yang S."/>
            <person name="Wei W."/>
        </authorList>
    </citation>
    <scope>NUCLEOTIDE SEQUENCE [LARGE SCALE GENOMIC DNA]</scope>
    <source>
        <strain evidence="8">ZP60</strain>
    </source>
</reference>